<dbReference type="EMBL" id="AVOT02004221">
    <property type="protein sequence ID" value="MBW0475739.1"/>
    <property type="molecule type" value="Genomic_DNA"/>
</dbReference>
<evidence type="ECO:0000313" key="3">
    <source>
        <dbReference type="Proteomes" id="UP000765509"/>
    </source>
</evidence>
<accession>A0A9Q3BZZ5</accession>
<comment type="caution">
    <text evidence="2">The sequence shown here is derived from an EMBL/GenBank/DDBJ whole genome shotgun (WGS) entry which is preliminary data.</text>
</comment>
<evidence type="ECO:0000256" key="1">
    <source>
        <dbReference type="SAM" id="MobiDB-lite"/>
    </source>
</evidence>
<reference evidence="2" key="1">
    <citation type="submission" date="2021-03" db="EMBL/GenBank/DDBJ databases">
        <title>Draft genome sequence of rust myrtle Austropuccinia psidii MF-1, a brazilian biotype.</title>
        <authorList>
            <person name="Quecine M.C."/>
            <person name="Pachon D.M.R."/>
            <person name="Bonatelli M.L."/>
            <person name="Correr F.H."/>
            <person name="Franceschini L.M."/>
            <person name="Leite T.F."/>
            <person name="Margarido G.R.A."/>
            <person name="Almeida C.A."/>
            <person name="Ferrarezi J.A."/>
            <person name="Labate C.A."/>
        </authorList>
    </citation>
    <scope>NUCLEOTIDE SEQUENCE</scope>
    <source>
        <strain evidence="2">MF-1</strain>
    </source>
</reference>
<organism evidence="2 3">
    <name type="scientific">Austropuccinia psidii MF-1</name>
    <dbReference type="NCBI Taxonomy" id="1389203"/>
    <lineage>
        <taxon>Eukaryota</taxon>
        <taxon>Fungi</taxon>
        <taxon>Dikarya</taxon>
        <taxon>Basidiomycota</taxon>
        <taxon>Pucciniomycotina</taxon>
        <taxon>Pucciniomycetes</taxon>
        <taxon>Pucciniales</taxon>
        <taxon>Sphaerophragmiaceae</taxon>
        <taxon>Austropuccinia</taxon>
    </lineage>
</organism>
<dbReference type="AlphaFoldDB" id="A0A9Q3BZZ5"/>
<dbReference type="Proteomes" id="UP000765509">
    <property type="component" value="Unassembled WGS sequence"/>
</dbReference>
<protein>
    <submittedName>
        <fullName evidence="2">Uncharacterized protein</fullName>
    </submittedName>
</protein>
<feature type="region of interest" description="Disordered" evidence="1">
    <location>
        <begin position="1"/>
        <end position="21"/>
    </location>
</feature>
<keyword evidence="3" id="KW-1185">Reference proteome</keyword>
<dbReference type="OrthoDB" id="3162621at2759"/>
<proteinExistence type="predicted"/>
<gene>
    <name evidence="2" type="ORF">O181_015454</name>
</gene>
<evidence type="ECO:0000313" key="2">
    <source>
        <dbReference type="EMBL" id="MBW0475739.1"/>
    </source>
</evidence>
<name>A0A9Q3BZZ5_9BASI</name>
<sequence>MGQDMTDIIPDPQPEVSSSPNAQGIFLSHIEEFGDILTYHSNITQESWKSGLHNINSIYKNQWNDLPTNDADTFLPIGIKVISNQELKILAWLEELEIAGLDFFKATETEAFFNNNIWNLKLMKESAKPPDNLPKSEHSFFKMVKILLYPCNPIKHFWENVMFESISLVSYNVIAPKPYVAPTSNLTDPLGLEQGAVEYLASCLSKLKQCATQLKIEGGRPYNEILTKPHKNLEDLMDTVIHLMIVYNMVHAHMKVEVYGMKGKLISSKKMRP</sequence>